<dbReference type="Gene3D" id="3.20.20.190">
    <property type="entry name" value="Phosphatidylinositol (PI) phosphodiesterase"/>
    <property type="match status" value="1"/>
</dbReference>
<evidence type="ECO:0000313" key="2">
    <source>
        <dbReference type="EMBL" id="MBD3930353.1"/>
    </source>
</evidence>
<dbReference type="GO" id="GO:0006629">
    <property type="term" value="P:lipid metabolic process"/>
    <property type="evidence" value="ECO:0007669"/>
    <property type="project" value="InterPro"/>
</dbReference>
<keyword evidence="3" id="KW-1185">Reference proteome</keyword>
<dbReference type="InterPro" id="IPR032075">
    <property type="entry name" value="PI-PLC-C1"/>
</dbReference>
<dbReference type="Proteomes" id="UP000632289">
    <property type="component" value="Unassembled WGS sequence"/>
</dbReference>
<dbReference type="InterPro" id="IPR017946">
    <property type="entry name" value="PLC-like_Pdiesterase_TIM-brl"/>
</dbReference>
<accession>A0A927EVZ0</accession>
<evidence type="ECO:0000256" key="1">
    <source>
        <dbReference type="SAM" id="SignalP"/>
    </source>
</evidence>
<feature type="chain" id="PRO_5037379848" evidence="1">
    <location>
        <begin position="22"/>
        <end position="343"/>
    </location>
</feature>
<evidence type="ECO:0000313" key="3">
    <source>
        <dbReference type="Proteomes" id="UP000632289"/>
    </source>
</evidence>
<dbReference type="RefSeq" id="WP_191208228.1">
    <property type="nucleotide sequence ID" value="NZ_BAABKL010000039.1"/>
</dbReference>
<proteinExistence type="predicted"/>
<dbReference type="GO" id="GO:0008081">
    <property type="term" value="F:phosphoric diester hydrolase activity"/>
    <property type="evidence" value="ECO:0007669"/>
    <property type="project" value="InterPro"/>
</dbReference>
<organism evidence="2 3">
    <name type="scientific">Streptomyces chumphonensis</name>
    <dbReference type="NCBI Taxonomy" id="1214925"/>
    <lineage>
        <taxon>Bacteria</taxon>
        <taxon>Bacillati</taxon>
        <taxon>Actinomycetota</taxon>
        <taxon>Actinomycetes</taxon>
        <taxon>Kitasatosporales</taxon>
        <taxon>Streptomycetaceae</taxon>
        <taxon>Streptomyces</taxon>
    </lineage>
</organism>
<sequence>MSSSLAAAALLAAAVAVPAHADPRTSDADTLSYAQSTGVGVHNAYAQSRYPYLADALDSGAAMLELDVWTNGFGVGWRVAHNAPLWNENNCVDAATAAELRTGSRNRDLAGCLADLRAWHDADPGHRPVLLKIEMKDGFNGTGGRGPAAFDALVERELGDVLFRPADLLGAHATLDDAARAGAWPTREALAGKFLIHLIPGTVERGNPFDSLWTDVEYARHLRALAAAGTAERAVAFPAVLRAESGDPRARYADAGLRPWFVVFDGDAAAYAAGAIDTAWYADRGYLLVMTDAHAVPPAVDARNPTEAEARERVRELARAHASVVSSDWTPLPQVLGTVLPRG</sequence>
<feature type="signal peptide" evidence="1">
    <location>
        <begin position="1"/>
        <end position="21"/>
    </location>
</feature>
<comment type="caution">
    <text evidence="2">The sequence shown here is derived from an EMBL/GenBank/DDBJ whole genome shotgun (WGS) entry which is preliminary data.</text>
</comment>
<dbReference type="AlphaFoldDB" id="A0A927EVZ0"/>
<keyword evidence="1" id="KW-0732">Signal</keyword>
<name>A0A927EVZ0_9ACTN</name>
<gene>
    <name evidence="2" type="ORF">IF129_02020</name>
</gene>
<dbReference type="EMBL" id="JACXYU010000001">
    <property type="protein sequence ID" value="MBD3930353.1"/>
    <property type="molecule type" value="Genomic_DNA"/>
</dbReference>
<protein>
    <submittedName>
        <fullName evidence="2">Uncharacterized protein</fullName>
    </submittedName>
</protein>
<dbReference type="Pfam" id="PF16670">
    <property type="entry name" value="PI-PLC-C1"/>
    <property type="match status" value="1"/>
</dbReference>
<dbReference type="CDD" id="cd08589">
    <property type="entry name" value="PI-PLCc_SaPLC1_like"/>
    <property type="match status" value="1"/>
</dbReference>
<reference evidence="2" key="1">
    <citation type="submission" date="2020-09" db="EMBL/GenBank/DDBJ databases">
        <title>Secondary metabolite and genome analysis of marine Streptomyces chumphonensis KK1-2T.</title>
        <authorList>
            <person name="Phongsopitanun W."/>
            <person name="Kanchanasin P."/>
            <person name="Pittayakhajonwut P."/>
            <person name="Suwanborirux K."/>
            <person name="Tanasupawat S."/>
        </authorList>
    </citation>
    <scope>NUCLEOTIDE SEQUENCE</scope>
    <source>
        <strain evidence="2">KK1-2</strain>
    </source>
</reference>
<dbReference type="SUPFAM" id="SSF51695">
    <property type="entry name" value="PLC-like phosphodiesterases"/>
    <property type="match status" value="1"/>
</dbReference>